<dbReference type="AlphaFoldDB" id="A0A2J6RER9"/>
<dbReference type="Proteomes" id="UP000235786">
    <property type="component" value="Unassembled WGS sequence"/>
</dbReference>
<dbReference type="InterPro" id="IPR010730">
    <property type="entry name" value="HET"/>
</dbReference>
<proteinExistence type="predicted"/>
<evidence type="ECO:0000259" key="1">
    <source>
        <dbReference type="Pfam" id="PF06985"/>
    </source>
</evidence>
<protein>
    <submittedName>
        <fullName evidence="2">HET-domain-containing protein</fullName>
    </submittedName>
</protein>
<dbReference type="OrthoDB" id="5362512at2759"/>
<feature type="domain" description="Heterokaryon incompatibility" evidence="1">
    <location>
        <begin position="89"/>
        <end position="234"/>
    </location>
</feature>
<name>A0A2J6RER9_HYAVF</name>
<accession>A0A2J6RER9</accession>
<evidence type="ECO:0000313" key="2">
    <source>
        <dbReference type="EMBL" id="PMD37022.1"/>
    </source>
</evidence>
<dbReference type="PANTHER" id="PTHR33112:SF16">
    <property type="entry name" value="HETEROKARYON INCOMPATIBILITY DOMAIN-CONTAINING PROTEIN"/>
    <property type="match status" value="1"/>
</dbReference>
<reference evidence="2 3" key="1">
    <citation type="submission" date="2016-04" db="EMBL/GenBank/DDBJ databases">
        <title>A degradative enzymes factory behind the ericoid mycorrhizal symbiosis.</title>
        <authorList>
            <consortium name="DOE Joint Genome Institute"/>
            <person name="Martino E."/>
            <person name="Morin E."/>
            <person name="Grelet G."/>
            <person name="Kuo A."/>
            <person name="Kohler A."/>
            <person name="Daghino S."/>
            <person name="Barry K."/>
            <person name="Choi C."/>
            <person name="Cichocki N."/>
            <person name="Clum A."/>
            <person name="Copeland A."/>
            <person name="Hainaut M."/>
            <person name="Haridas S."/>
            <person name="Labutti K."/>
            <person name="Lindquist E."/>
            <person name="Lipzen A."/>
            <person name="Khouja H.-R."/>
            <person name="Murat C."/>
            <person name="Ohm R."/>
            <person name="Olson A."/>
            <person name="Spatafora J."/>
            <person name="Veneault-Fourrey C."/>
            <person name="Henrissat B."/>
            <person name="Grigoriev I."/>
            <person name="Martin F."/>
            <person name="Perotto S."/>
        </authorList>
    </citation>
    <scope>NUCLEOTIDE SEQUENCE [LARGE SCALE GENOMIC DNA]</scope>
    <source>
        <strain evidence="2 3">F</strain>
    </source>
</reference>
<evidence type="ECO:0000313" key="3">
    <source>
        <dbReference type="Proteomes" id="UP000235786"/>
    </source>
</evidence>
<dbReference type="EMBL" id="KZ613950">
    <property type="protein sequence ID" value="PMD37022.1"/>
    <property type="molecule type" value="Genomic_DNA"/>
</dbReference>
<organism evidence="2 3">
    <name type="scientific">Hyaloscypha variabilis (strain UAMH 11265 / GT02V1 / F)</name>
    <name type="common">Meliniomyces variabilis</name>
    <dbReference type="NCBI Taxonomy" id="1149755"/>
    <lineage>
        <taxon>Eukaryota</taxon>
        <taxon>Fungi</taxon>
        <taxon>Dikarya</taxon>
        <taxon>Ascomycota</taxon>
        <taxon>Pezizomycotina</taxon>
        <taxon>Leotiomycetes</taxon>
        <taxon>Helotiales</taxon>
        <taxon>Hyaloscyphaceae</taxon>
        <taxon>Hyaloscypha</taxon>
        <taxon>Hyaloscypha variabilis</taxon>
    </lineage>
</organism>
<keyword evidence="3" id="KW-1185">Reference proteome</keyword>
<gene>
    <name evidence="2" type="ORF">L207DRAFT_494194</name>
</gene>
<dbReference type="PANTHER" id="PTHR33112">
    <property type="entry name" value="DOMAIN PROTEIN, PUTATIVE-RELATED"/>
    <property type="match status" value="1"/>
</dbReference>
<dbReference type="Pfam" id="PF06985">
    <property type="entry name" value="HET"/>
    <property type="match status" value="1"/>
</dbReference>
<sequence>MASFALPAAEDSPIGRLGHVVGHLVRSANNSYLAMSWLQQCLKTHHICSQTVSQARLDRILPTRLLDVSFSEDATQIVTAFEGGGHIEYATLSHCWGSSPVIQTTISMLDQYKEIIPLDELSKTFREVILVCRSLRIQFLWIDSLCIIQDDPLDWERESAKMADVYSGSYLNLAAAAAANGTEGLFFERLECIKVRCKLSSEEEDDIFISNSPSSYFMDSRESPLASRAWALQEKVLPPRNLIFGEDQLHWECHEELKSESSRKNMQIDQSFPSSLRRYLSSKPSLNEEVSAQSKLWYKMLEAYSRCELTKSEDKLPALTGLANAFSRRSGFNYAVGLWEEDLEMGLLWKSLSPKRHSYPLRTEHQHGHGQL</sequence>
<dbReference type="STRING" id="1149755.A0A2J6RER9"/>